<accession>A0ABQ5HBN5</accession>
<reference evidence="1" key="1">
    <citation type="journal article" date="2022" name="Int. J. Mol. Sci.">
        <title>Draft Genome of Tanacetum Coccineum: Genomic Comparison of Closely Related Tanacetum-Family Plants.</title>
        <authorList>
            <person name="Yamashiro T."/>
            <person name="Shiraishi A."/>
            <person name="Nakayama K."/>
            <person name="Satake H."/>
        </authorList>
    </citation>
    <scope>NUCLEOTIDE SEQUENCE</scope>
</reference>
<organism evidence="1 2">
    <name type="scientific">Tanacetum coccineum</name>
    <dbReference type="NCBI Taxonomy" id="301880"/>
    <lineage>
        <taxon>Eukaryota</taxon>
        <taxon>Viridiplantae</taxon>
        <taxon>Streptophyta</taxon>
        <taxon>Embryophyta</taxon>
        <taxon>Tracheophyta</taxon>
        <taxon>Spermatophyta</taxon>
        <taxon>Magnoliopsida</taxon>
        <taxon>eudicotyledons</taxon>
        <taxon>Gunneridae</taxon>
        <taxon>Pentapetalae</taxon>
        <taxon>asterids</taxon>
        <taxon>campanulids</taxon>
        <taxon>Asterales</taxon>
        <taxon>Asteraceae</taxon>
        <taxon>Asteroideae</taxon>
        <taxon>Anthemideae</taxon>
        <taxon>Anthemidinae</taxon>
        <taxon>Tanacetum</taxon>
    </lineage>
</organism>
<name>A0ABQ5HBN5_9ASTR</name>
<protein>
    <recommendedName>
        <fullName evidence="3">Retrotransposon protein</fullName>
    </recommendedName>
</protein>
<dbReference type="EMBL" id="BQNB010019435">
    <property type="protein sequence ID" value="GJT85284.1"/>
    <property type="molecule type" value="Genomic_DNA"/>
</dbReference>
<evidence type="ECO:0008006" key="3">
    <source>
        <dbReference type="Google" id="ProtNLM"/>
    </source>
</evidence>
<dbReference type="CDD" id="cd09272">
    <property type="entry name" value="RNase_HI_RT_Ty1"/>
    <property type="match status" value="1"/>
</dbReference>
<gene>
    <name evidence="1" type="ORF">Tco_1067001</name>
</gene>
<dbReference type="PANTHER" id="PTHR11439">
    <property type="entry name" value="GAG-POL-RELATED RETROTRANSPOSON"/>
    <property type="match status" value="1"/>
</dbReference>
<evidence type="ECO:0000313" key="2">
    <source>
        <dbReference type="Proteomes" id="UP001151760"/>
    </source>
</evidence>
<reference evidence="1" key="2">
    <citation type="submission" date="2022-01" db="EMBL/GenBank/DDBJ databases">
        <authorList>
            <person name="Yamashiro T."/>
            <person name="Shiraishi A."/>
            <person name="Satake H."/>
            <person name="Nakayama K."/>
        </authorList>
    </citation>
    <scope>NUCLEOTIDE SEQUENCE</scope>
</reference>
<evidence type="ECO:0000313" key="1">
    <source>
        <dbReference type="EMBL" id="GJT85284.1"/>
    </source>
</evidence>
<keyword evidence="2" id="KW-1185">Reference proteome</keyword>
<comment type="caution">
    <text evidence="1">The sequence shown here is derived from an EMBL/GenBank/DDBJ whole genome shotgun (WGS) entry which is preliminary data.</text>
</comment>
<dbReference type="PANTHER" id="PTHR11439:SF496">
    <property type="entry name" value="RNA-DIRECTED DNA POLYMERASE"/>
    <property type="match status" value="1"/>
</dbReference>
<dbReference type="Proteomes" id="UP001151760">
    <property type="component" value="Unassembled WGS sequence"/>
</dbReference>
<sequence>MVRSMMSQTTLPKSLWDYALKFVACILNMVPTKKVDKTPYELRVSCYIDVGYLTDADDLKSQTGYVFILNGGAIDWKSTKPSIFATSSVEVEYIAAYDASKEAVWVRKFIFGLGVVPTIEEPLNMYCDNTGEIAITNEIGDH</sequence>
<proteinExistence type="predicted"/>